<dbReference type="InterPro" id="IPR033583">
    <property type="entry name" value="BEND3"/>
</dbReference>
<dbReference type="AlphaFoldDB" id="A0A8S3S9G1"/>
<sequence>MPGLLAVASDDDTDEENTIPEEMVIPGDGLTILKDRAHSAGNFASILLKELMPQLFGQENLRNMYNWNGGGINAKREVCPRAKLAIRQYVNHYYPECRKEETFRNVVVHKVNEALRRPRVKACRRCLLTLQMQTNKCGDENSVTSSLICQSHATLCHGLHVYGSIKKNVNRVETNNRLKSIKRESNEEGNRATKNQAEGKKLDKDVASREMMMTRPKTKKQAEGTKLENVVSIFAFPNGL</sequence>
<dbReference type="EMBL" id="CAJPWZ010001531">
    <property type="protein sequence ID" value="CAG2217351.1"/>
    <property type="molecule type" value="Genomic_DNA"/>
</dbReference>
<comment type="caution">
    <text evidence="1">The sequence shown here is derived from an EMBL/GenBank/DDBJ whole genome shotgun (WGS) entry which is preliminary data.</text>
</comment>
<accession>A0A8S3S9G1</accession>
<evidence type="ECO:0000313" key="2">
    <source>
        <dbReference type="Proteomes" id="UP000683360"/>
    </source>
</evidence>
<dbReference type="GO" id="GO:0000792">
    <property type="term" value="C:heterochromatin"/>
    <property type="evidence" value="ECO:0007669"/>
    <property type="project" value="InterPro"/>
</dbReference>
<dbReference type="GO" id="GO:0000183">
    <property type="term" value="P:rDNA heterochromatin formation"/>
    <property type="evidence" value="ECO:0007669"/>
    <property type="project" value="InterPro"/>
</dbReference>
<dbReference type="OrthoDB" id="9927103at2759"/>
<reference evidence="1" key="1">
    <citation type="submission" date="2021-03" db="EMBL/GenBank/DDBJ databases">
        <authorList>
            <person name="Bekaert M."/>
        </authorList>
    </citation>
    <scope>NUCLEOTIDE SEQUENCE</scope>
</reference>
<evidence type="ECO:0000313" key="1">
    <source>
        <dbReference type="EMBL" id="CAG2217351.1"/>
    </source>
</evidence>
<evidence type="ECO:0008006" key="3">
    <source>
        <dbReference type="Google" id="ProtNLM"/>
    </source>
</evidence>
<protein>
    <recommendedName>
        <fullName evidence="3">BEN domain-containing protein</fullName>
    </recommendedName>
</protein>
<dbReference type="PANTHER" id="PTHR28665">
    <property type="entry name" value="BEN DOMAIN-CONTAINING PROTEIN 3"/>
    <property type="match status" value="1"/>
</dbReference>
<proteinExistence type="predicted"/>
<gene>
    <name evidence="1" type="ORF">MEDL_31024</name>
</gene>
<keyword evidence="2" id="KW-1185">Reference proteome</keyword>
<dbReference type="Proteomes" id="UP000683360">
    <property type="component" value="Unassembled WGS sequence"/>
</dbReference>
<dbReference type="GO" id="GO:0003677">
    <property type="term" value="F:DNA binding"/>
    <property type="evidence" value="ECO:0007669"/>
    <property type="project" value="InterPro"/>
</dbReference>
<dbReference type="PANTHER" id="PTHR28665:SF1">
    <property type="entry name" value="BEN DOMAIN-CONTAINING PROTEIN 3"/>
    <property type="match status" value="1"/>
</dbReference>
<organism evidence="1 2">
    <name type="scientific">Mytilus edulis</name>
    <name type="common">Blue mussel</name>
    <dbReference type="NCBI Taxonomy" id="6550"/>
    <lineage>
        <taxon>Eukaryota</taxon>
        <taxon>Metazoa</taxon>
        <taxon>Spiralia</taxon>
        <taxon>Lophotrochozoa</taxon>
        <taxon>Mollusca</taxon>
        <taxon>Bivalvia</taxon>
        <taxon>Autobranchia</taxon>
        <taxon>Pteriomorphia</taxon>
        <taxon>Mytilida</taxon>
        <taxon>Mytiloidea</taxon>
        <taxon>Mytilidae</taxon>
        <taxon>Mytilinae</taxon>
        <taxon>Mytilus</taxon>
    </lineage>
</organism>
<name>A0A8S3S9G1_MYTED</name>